<reference evidence="3" key="2">
    <citation type="submission" date="2017-12" db="EMBL/GenBank/DDBJ databases">
        <title>Genome sequence of the Bar-tailed Godwit (Limosa lapponica baueri).</title>
        <authorList>
            <person name="Lima N.C.B."/>
            <person name="Parody-Merino A.M."/>
            <person name="Battley P.F."/>
            <person name="Fidler A.E."/>
            <person name="Prosdocimi F."/>
        </authorList>
    </citation>
    <scope>NUCLEOTIDE SEQUENCE [LARGE SCALE GENOMIC DNA]</scope>
</reference>
<dbReference type="AlphaFoldDB" id="A0A2I0T8P8"/>
<dbReference type="Proteomes" id="UP000233556">
    <property type="component" value="Unassembled WGS sequence"/>
</dbReference>
<proteinExistence type="predicted"/>
<name>A0A2I0T8P8_LIMLA</name>
<organism evidence="2 3">
    <name type="scientific">Limosa lapponica baueri</name>
    <dbReference type="NCBI Taxonomy" id="1758121"/>
    <lineage>
        <taxon>Eukaryota</taxon>
        <taxon>Metazoa</taxon>
        <taxon>Chordata</taxon>
        <taxon>Craniata</taxon>
        <taxon>Vertebrata</taxon>
        <taxon>Euteleostomi</taxon>
        <taxon>Archelosauria</taxon>
        <taxon>Archosauria</taxon>
        <taxon>Dinosauria</taxon>
        <taxon>Saurischia</taxon>
        <taxon>Theropoda</taxon>
        <taxon>Coelurosauria</taxon>
        <taxon>Aves</taxon>
        <taxon>Neognathae</taxon>
        <taxon>Neoaves</taxon>
        <taxon>Charadriiformes</taxon>
        <taxon>Scolopacidae</taxon>
        <taxon>Limosa</taxon>
    </lineage>
</organism>
<keyword evidence="3" id="KW-1185">Reference proteome</keyword>
<dbReference type="EMBL" id="KZ515268">
    <property type="protein sequence ID" value="PKU30180.1"/>
    <property type="molecule type" value="Genomic_DNA"/>
</dbReference>
<gene>
    <name evidence="2" type="ORF">llap_19516</name>
</gene>
<evidence type="ECO:0000256" key="1">
    <source>
        <dbReference type="SAM" id="MobiDB-lite"/>
    </source>
</evidence>
<accession>A0A2I0T8P8</accession>
<evidence type="ECO:0000313" key="2">
    <source>
        <dbReference type="EMBL" id="PKU30180.1"/>
    </source>
</evidence>
<feature type="region of interest" description="Disordered" evidence="1">
    <location>
        <begin position="41"/>
        <end position="61"/>
    </location>
</feature>
<evidence type="ECO:0000313" key="3">
    <source>
        <dbReference type="Proteomes" id="UP000233556"/>
    </source>
</evidence>
<sequence length="82" mass="8955">MGRDLLVQTKGLHLTAATSAREEKAGMQKQEILQEFPSVMASRMGDGGSNTDIGSDKPKSPWRHVFSVPWNTSDLTFGHLGI</sequence>
<protein>
    <submittedName>
        <fullName evidence="2">Uncharacterized protein</fullName>
    </submittedName>
</protein>
<reference evidence="3" key="1">
    <citation type="submission" date="2017-11" db="EMBL/GenBank/DDBJ databases">
        <authorList>
            <person name="Lima N.C."/>
            <person name="Parody-Merino A.M."/>
            <person name="Battley P.F."/>
            <person name="Fidler A.E."/>
            <person name="Prosdocimi F."/>
        </authorList>
    </citation>
    <scope>NUCLEOTIDE SEQUENCE [LARGE SCALE GENOMIC DNA]</scope>
</reference>